<keyword evidence="1" id="KW-0433">Leucine-rich repeat</keyword>
<dbReference type="PROSITE" id="PS51450">
    <property type="entry name" value="LRR"/>
    <property type="match status" value="1"/>
</dbReference>
<dbReference type="Proteomes" id="UP000192578">
    <property type="component" value="Unassembled WGS sequence"/>
</dbReference>
<dbReference type="EMBL" id="MTYJ01000002">
    <property type="protein sequence ID" value="OQV25568.1"/>
    <property type="molecule type" value="Genomic_DNA"/>
</dbReference>
<dbReference type="Pfam" id="PF14580">
    <property type="entry name" value="LRR_9"/>
    <property type="match status" value="1"/>
</dbReference>
<dbReference type="OrthoDB" id="2160613at2759"/>
<proteinExistence type="inferred from homology"/>
<comment type="similarity">
    <text evidence="3">Belongs to the ANP32 family.</text>
</comment>
<evidence type="ECO:0000313" key="6">
    <source>
        <dbReference type="Proteomes" id="UP000192578"/>
    </source>
</evidence>
<feature type="region of interest" description="Disordered" evidence="4">
    <location>
        <begin position="154"/>
        <end position="343"/>
    </location>
</feature>
<evidence type="ECO:0000313" key="5">
    <source>
        <dbReference type="EMBL" id="OQV25568.1"/>
    </source>
</evidence>
<dbReference type="FunFam" id="3.80.10.10:FF:000131">
    <property type="entry name" value="acidic leucine-rich nuclear phosphoprotein 32-related protein-like"/>
    <property type="match status" value="1"/>
</dbReference>
<feature type="compositionally biased region" description="Acidic residues" evidence="4">
    <location>
        <begin position="155"/>
        <end position="190"/>
    </location>
</feature>
<dbReference type="GO" id="GO:0005634">
    <property type="term" value="C:nucleus"/>
    <property type="evidence" value="ECO:0007669"/>
    <property type="project" value="TreeGrafter"/>
</dbReference>
<comment type="caution">
    <text evidence="5">The sequence shown here is derived from an EMBL/GenBank/DDBJ whole genome shotgun (WGS) entry which is preliminary data.</text>
</comment>
<keyword evidence="2" id="KW-0677">Repeat</keyword>
<sequence>MDSRIELERRGREPGSISQLILDNCRPNDTNIISEKLASYSGLHTLSMINTGLTTLKGFPHLPLLKKLDVSDNRITGGLNNIADSCPNLENLNLGGNRIKDYETLEPLKNLKELKHLDLYNSSITQADDYRDKIFLLLPQLNDLDGYDRDKKEVFDEDDEEDFAEGEEEDEDDSDESDGEQENGDGESDSNDVTNVTNGHDEDEDESEEEEDMDETNDSDGDDDDPIEVAPAEIPLVDLTRVSNPLQSEDDDDDEEEDDENDEEENGGDNDDDDDDDDGGGENEHDEVDDEEEDEDEENDGEAEEDVQISLAEELPLPEQRGQKRTHSDDEEEGDGGDDEVVV</sequence>
<dbReference type="InterPro" id="IPR032675">
    <property type="entry name" value="LRR_dom_sf"/>
</dbReference>
<evidence type="ECO:0000256" key="4">
    <source>
        <dbReference type="SAM" id="MobiDB-lite"/>
    </source>
</evidence>
<dbReference type="InterPro" id="IPR045081">
    <property type="entry name" value="AN32"/>
</dbReference>
<dbReference type="PANTHER" id="PTHR11375">
    <property type="entry name" value="ACIDIC LEUCINE-RICH NUCLEAR PHOSPHOPROTEIN 32"/>
    <property type="match status" value="1"/>
</dbReference>
<evidence type="ECO:0000256" key="1">
    <source>
        <dbReference type="ARBA" id="ARBA00022614"/>
    </source>
</evidence>
<dbReference type="SUPFAM" id="SSF52058">
    <property type="entry name" value="L domain-like"/>
    <property type="match status" value="1"/>
</dbReference>
<evidence type="ECO:0000256" key="2">
    <source>
        <dbReference type="ARBA" id="ARBA00022737"/>
    </source>
</evidence>
<dbReference type="AlphaFoldDB" id="A0A1W0XDT4"/>
<feature type="compositionally biased region" description="Acidic residues" evidence="4">
    <location>
        <begin position="329"/>
        <end position="343"/>
    </location>
</feature>
<protein>
    <submittedName>
        <fullName evidence="5">Acidic leucine-rich nuclear phosphoprotein 32 family member A</fullName>
    </submittedName>
</protein>
<gene>
    <name evidence="5" type="ORF">BV898_00506</name>
</gene>
<accession>A0A1W0XDT4</accession>
<dbReference type="InterPro" id="IPR001611">
    <property type="entry name" value="Leu-rich_rpt"/>
</dbReference>
<evidence type="ECO:0000256" key="3">
    <source>
        <dbReference type="ARBA" id="ARBA00025777"/>
    </source>
</evidence>
<feature type="compositionally biased region" description="Acidic residues" evidence="4">
    <location>
        <begin position="201"/>
        <end position="227"/>
    </location>
</feature>
<keyword evidence="6" id="KW-1185">Reference proteome</keyword>
<dbReference type="PANTHER" id="PTHR11375:SF0">
    <property type="entry name" value="ACIDIC LEUCINE-RICH NUCLEAR PHOSPHOPROTEIN 32 FAMILY MEMBER A"/>
    <property type="match status" value="1"/>
</dbReference>
<dbReference type="GO" id="GO:0042393">
    <property type="term" value="F:histone binding"/>
    <property type="evidence" value="ECO:0007669"/>
    <property type="project" value="TreeGrafter"/>
</dbReference>
<reference evidence="6" key="1">
    <citation type="submission" date="2017-01" db="EMBL/GenBank/DDBJ databases">
        <title>Comparative genomics of anhydrobiosis in the tardigrade Hypsibius dujardini.</title>
        <authorList>
            <person name="Yoshida Y."/>
            <person name="Koutsovoulos G."/>
            <person name="Laetsch D."/>
            <person name="Stevens L."/>
            <person name="Kumar S."/>
            <person name="Horikawa D."/>
            <person name="Ishino K."/>
            <person name="Komine S."/>
            <person name="Tomita M."/>
            <person name="Blaxter M."/>
            <person name="Arakawa K."/>
        </authorList>
    </citation>
    <scope>NUCLEOTIDE SEQUENCE [LARGE SCALE GENOMIC DNA]</scope>
    <source>
        <strain evidence="6">Z151</strain>
    </source>
</reference>
<organism evidence="5 6">
    <name type="scientific">Hypsibius exemplaris</name>
    <name type="common">Freshwater tardigrade</name>
    <dbReference type="NCBI Taxonomy" id="2072580"/>
    <lineage>
        <taxon>Eukaryota</taxon>
        <taxon>Metazoa</taxon>
        <taxon>Ecdysozoa</taxon>
        <taxon>Tardigrada</taxon>
        <taxon>Eutardigrada</taxon>
        <taxon>Parachela</taxon>
        <taxon>Hypsibioidea</taxon>
        <taxon>Hypsibiidae</taxon>
        <taxon>Hypsibius</taxon>
    </lineage>
</organism>
<feature type="compositionally biased region" description="Acidic residues" evidence="4">
    <location>
        <begin position="248"/>
        <end position="307"/>
    </location>
</feature>
<dbReference type="Gene3D" id="3.80.10.10">
    <property type="entry name" value="Ribonuclease Inhibitor"/>
    <property type="match status" value="1"/>
</dbReference>
<name>A0A1W0XDT4_HYPEX</name>